<name>A0A662ZEU6_9GAMM</name>
<evidence type="ECO:0000256" key="5">
    <source>
        <dbReference type="ARBA" id="ARBA00023288"/>
    </source>
</evidence>
<dbReference type="Proteomes" id="UP000243745">
    <property type="component" value="Unassembled WGS sequence"/>
</dbReference>
<evidence type="ECO:0000256" key="4">
    <source>
        <dbReference type="ARBA" id="ARBA00023139"/>
    </source>
</evidence>
<organism evidence="7 8">
    <name type="scientific">Ruminobacter amylophilus</name>
    <dbReference type="NCBI Taxonomy" id="867"/>
    <lineage>
        <taxon>Bacteria</taxon>
        <taxon>Pseudomonadati</taxon>
        <taxon>Pseudomonadota</taxon>
        <taxon>Gammaproteobacteria</taxon>
        <taxon>Aeromonadales</taxon>
        <taxon>Succinivibrionaceae</taxon>
        <taxon>Ruminobacter</taxon>
    </lineage>
</organism>
<evidence type="ECO:0000313" key="7">
    <source>
        <dbReference type="EMBL" id="SFP08515.1"/>
    </source>
</evidence>
<evidence type="ECO:0000256" key="6">
    <source>
        <dbReference type="SAM" id="SignalP"/>
    </source>
</evidence>
<dbReference type="AlphaFoldDB" id="A0A662ZEU6"/>
<evidence type="ECO:0000256" key="1">
    <source>
        <dbReference type="ARBA" id="ARBA00004459"/>
    </source>
</evidence>
<dbReference type="RefSeq" id="WP_093140539.1">
    <property type="nucleotide sequence ID" value="NZ_FOXF01000004.1"/>
</dbReference>
<keyword evidence="4" id="KW-0564">Palmitate</keyword>
<keyword evidence="3" id="KW-0472">Membrane</keyword>
<dbReference type="Pfam" id="PF05818">
    <property type="entry name" value="TraT"/>
    <property type="match status" value="1"/>
</dbReference>
<proteinExistence type="predicted"/>
<keyword evidence="8" id="KW-1185">Reference proteome</keyword>
<feature type="signal peptide" evidence="6">
    <location>
        <begin position="1"/>
        <end position="23"/>
    </location>
</feature>
<dbReference type="PROSITE" id="PS51257">
    <property type="entry name" value="PROKAR_LIPOPROTEIN"/>
    <property type="match status" value="1"/>
</dbReference>
<sequence>MKNIAKCLAVGTVLAFGCMTATTGCTSSGQHLSKYRDLNIRMNYSNTFHLQPASRIPETVYVNLRDLSGSGLDSVFSSKLIPRISSQPNMAITYSAADADIIIYGTISSADSTSNGSTGGVVAGTVIGAATGGVIAATNNYHPGLSILPIILGLVGAGVGYAIDDSNSIDTLMYSADIEVRQKNGLRDYDTYQTTITVSGQQLNMNKMQATNQMFEHVSEGLSQLISH</sequence>
<dbReference type="GO" id="GO:0009279">
    <property type="term" value="C:cell outer membrane"/>
    <property type="evidence" value="ECO:0007669"/>
    <property type="project" value="UniProtKB-SubCell"/>
</dbReference>
<evidence type="ECO:0000256" key="2">
    <source>
        <dbReference type="ARBA" id="ARBA00022729"/>
    </source>
</evidence>
<gene>
    <name evidence="7" type="ORF">SAMN02910344_00414</name>
</gene>
<keyword evidence="5" id="KW-0449">Lipoprotein</keyword>
<protein>
    <submittedName>
        <fullName evidence="7">TraT complement resistance protein</fullName>
    </submittedName>
</protein>
<comment type="subcellular location">
    <subcellularLocation>
        <location evidence="1">Cell outer membrane</location>
        <topology evidence="1">Lipid-anchor</topology>
    </subcellularLocation>
</comment>
<accession>A0A662ZEU6</accession>
<dbReference type="OrthoDB" id="10009880at2"/>
<feature type="chain" id="PRO_5024873876" evidence="6">
    <location>
        <begin position="24"/>
        <end position="228"/>
    </location>
</feature>
<evidence type="ECO:0000313" key="8">
    <source>
        <dbReference type="Proteomes" id="UP000243745"/>
    </source>
</evidence>
<evidence type="ECO:0000256" key="3">
    <source>
        <dbReference type="ARBA" id="ARBA00023136"/>
    </source>
</evidence>
<keyword evidence="2 6" id="KW-0732">Signal</keyword>
<dbReference type="InterPro" id="IPR008874">
    <property type="entry name" value="TraT_complement-R"/>
</dbReference>
<dbReference type="EMBL" id="FOXF01000004">
    <property type="protein sequence ID" value="SFP08515.1"/>
    <property type="molecule type" value="Genomic_DNA"/>
</dbReference>
<reference evidence="7 8" key="1">
    <citation type="submission" date="2016-10" db="EMBL/GenBank/DDBJ databases">
        <authorList>
            <person name="Varghese N."/>
            <person name="Submissions S."/>
        </authorList>
    </citation>
    <scope>NUCLEOTIDE SEQUENCE [LARGE SCALE GENOMIC DNA]</scope>
    <source>
        <strain evidence="7 8">DSM 1361</strain>
    </source>
</reference>